<comment type="caution">
    <text evidence="1">The sequence shown here is derived from an EMBL/GenBank/DDBJ whole genome shotgun (WGS) entry which is preliminary data.</text>
</comment>
<accession>A0ACB8SST3</accession>
<proteinExistence type="predicted"/>
<keyword evidence="2" id="KW-1185">Reference proteome</keyword>
<organism evidence="1 2">
    <name type="scientific">Artomyces pyxidatus</name>
    <dbReference type="NCBI Taxonomy" id="48021"/>
    <lineage>
        <taxon>Eukaryota</taxon>
        <taxon>Fungi</taxon>
        <taxon>Dikarya</taxon>
        <taxon>Basidiomycota</taxon>
        <taxon>Agaricomycotina</taxon>
        <taxon>Agaricomycetes</taxon>
        <taxon>Russulales</taxon>
        <taxon>Auriscalpiaceae</taxon>
        <taxon>Artomyces</taxon>
    </lineage>
</organism>
<reference evidence="1" key="1">
    <citation type="submission" date="2021-03" db="EMBL/GenBank/DDBJ databases">
        <authorList>
            <consortium name="DOE Joint Genome Institute"/>
            <person name="Ahrendt S."/>
            <person name="Looney B.P."/>
            <person name="Miyauchi S."/>
            <person name="Morin E."/>
            <person name="Drula E."/>
            <person name="Courty P.E."/>
            <person name="Chicoki N."/>
            <person name="Fauchery L."/>
            <person name="Kohler A."/>
            <person name="Kuo A."/>
            <person name="Labutti K."/>
            <person name="Pangilinan J."/>
            <person name="Lipzen A."/>
            <person name="Riley R."/>
            <person name="Andreopoulos W."/>
            <person name="He G."/>
            <person name="Johnson J."/>
            <person name="Barry K.W."/>
            <person name="Grigoriev I.V."/>
            <person name="Nagy L."/>
            <person name="Hibbett D."/>
            <person name="Henrissat B."/>
            <person name="Matheny P.B."/>
            <person name="Labbe J."/>
            <person name="Martin F."/>
        </authorList>
    </citation>
    <scope>NUCLEOTIDE SEQUENCE</scope>
    <source>
        <strain evidence="1">HHB10654</strain>
    </source>
</reference>
<protein>
    <submittedName>
        <fullName evidence="1">Uncharacterized protein</fullName>
    </submittedName>
</protein>
<sequence>MPKEPLSPSGASPSRSTELPASFSIHGRSNAHVLLTPAPFRPLCHPIRHPSIGLRHPILRLTTYMLSMCFYSGRVLRSSLIQLFPVHQPRHSATIIYSTISSCLRPSVLQRVVSSGFRRRMTGRGRAAILSRHACSIFRALPRTNNNHQLVALHDGTTHSCGMLS</sequence>
<dbReference type="EMBL" id="MU277227">
    <property type="protein sequence ID" value="KAI0059283.1"/>
    <property type="molecule type" value="Genomic_DNA"/>
</dbReference>
<evidence type="ECO:0000313" key="2">
    <source>
        <dbReference type="Proteomes" id="UP000814140"/>
    </source>
</evidence>
<evidence type="ECO:0000313" key="1">
    <source>
        <dbReference type="EMBL" id="KAI0059283.1"/>
    </source>
</evidence>
<gene>
    <name evidence="1" type="ORF">BV25DRAFT_1136631</name>
</gene>
<reference evidence="1" key="2">
    <citation type="journal article" date="2022" name="New Phytol.">
        <title>Evolutionary transition to the ectomycorrhizal habit in the genomes of a hyperdiverse lineage of mushroom-forming fungi.</title>
        <authorList>
            <person name="Looney B."/>
            <person name="Miyauchi S."/>
            <person name="Morin E."/>
            <person name="Drula E."/>
            <person name="Courty P.E."/>
            <person name="Kohler A."/>
            <person name="Kuo A."/>
            <person name="LaButti K."/>
            <person name="Pangilinan J."/>
            <person name="Lipzen A."/>
            <person name="Riley R."/>
            <person name="Andreopoulos W."/>
            <person name="He G."/>
            <person name="Johnson J."/>
            <person name="Nolan M."/>
            <person name="Tritt A."/>
            <person name="Barry K.W."/>
            <person name="Grigoriev I.V."/>
            <person name="Nagy L.G."/>
            <person name="Hibbett D."/>
            <person name="Henrissat B."/>
            <person name="Matheny P.B."/>
            <person name="Labbe J."/>
            <person name="Martin F.M."/>
        </authorList>
    </citation>
    <scope>NUCLEOTIDE SEQUENCE</scope>
    <source>
        <strain evidence="1">HHB10654</strain>
    </source>
</reference>
<name>A0ACB8SST3_9AGAM</name>
<dbReference type="Proteomes" id="UP000814140">
    <property type="component" value="Unassembled WGS sequence"/>
</dbReference>